<dbReference type="Pfam" id="PF13205">
    <property type="entry name" value="Big_5"/>
    <property type="match status" value="1"/>
</dbReference>
<dbReference type="InterPro" id="IPR036415">
    <property type="entry name" value="Lamin_tail_dom_sf"/>
</dbReference>
<comment type="caution">
    <text evidence="3">The sequence shown here is derived from an EMBL/GenBank/DDBJ whole genome shotgun (WGS) entry which is preliminary data.</text>
</comment>
<dbReference type="SUPFAM" id="SSF74853">
    <property type="entry name" value="Lamin A/C globular tail domain"/>
    <property type="match status" value="1"/>
</dbReference>
<proteinExistence type="predicted"/>
<dbReference type="EMBL" id="QFLI01000005">
    <property type="protein sequence ID" value="PXY00959.1"/>
    <property type="molecule type" value="Genomic_DNA"/>
</dbReference>
<feature type="domain" description="LTD" evidence="2">
    <location>
        <begin position="1"/>
        <end position="103"/>
    </location>
</feature>
<dbReference type="Pfam" id="PF00932">
    <property type="entry name" value="LTD"/>
    <property type="match status" value="2"/>
</dbReference>
<name>A0A2V3ZWY0_9BACT</name>
<keyword evidence="4" id="KW-1185">Reference proteome</keyword>
<dbReference type="InterPro" id="IPR014755">
    <property type="entry name" value="Cu-Rt/internalin_Ig-like"/>
</dbReference>
<evidence type="ECO:0000259" key="2">
    <source>
        <dbReference type="PROSITE" id="PS51841"/>
    </source>
</evidence>
<dbReference type="InterPro" id="IPR032812">
    <property type="entry name" value="SbsA_Ig"/>
</dbReference>
<evidence type="ECO:0000313" key="3">
    <source>
        <dbReference type="EMBL" id="PXY00959.1"/>
    </source>
</evidence>
<sequence>MADESPTQGLPEYEYIELYNTKNYPISVEGWKLQIGSKELLFSSDTIQANSFLILCSNASKEDFLIYGDVHSLSSFGGLTNSGNRLVLFSAQGKTIDEIAYSDTWYQLDEKSDGGWSLERIDPMNFTWQEPNWRASNSAIGGTPGKQNSVFAENNDQVLPKIEDIQVMNSNSVRITYSEPMQELEVLQILNYELVQGKNLIFEIHKMEEVKTIIEIVFKDHLLENAKFKLEISEKVTDLAGNPLKSNLVEFWIPTLVHQGDIVINELLFNPLAGGSDYVELYNRTQNIYDLSQLYIGKKDENYLLTDSVKLAKKQILLHPESYLLFTADSLNITDNYYTSNTAVFHQVSLPNYPDKNGRIVLYTKDELIDDFEYYEEMHFELLATKEGVALERVNPDEETNLNSNWQSAAQNIGFGTPGMKNSVYSDIQETVEEVSLSSKIFSPDNDGIDDRLYINFNLEDDGFVANIRIYNSLGKEIRKLASNLYLGTDDKVYWDGLNSKRERLPIGIYLVYIEMFNPDGRMKTYKKTCVIGGKLK</sequence>
<keyword evidence="1" id="KW-0732">Signal</keyword>
<dbReference type="InterPro" id="IPR001322">
    <property type="entry name" value="Lamin_tail_dom"/>
</dbReference>
<dbReference type="Gene3D" id="2.60.40.4070">
    <property type="match status" value="1"/>
</dbReference>
<protein>
    <recommendedName>
        <fullName evidence="2">LTD domain-containing protein</fullName>
    </recommendedName>
</protein>
<dbReference type="PROSITE" id="PS51841">
    <property type="entry name" value="LTD"/>
    <property type="match status" value="1"/>
</dbReference>
<evidence type="ECO:0000313" key="4">
    <source>
        <dbReference type="Proteomes" id="UP000248079"/>
    </source>
</evidence>
<reference evidence="3 4" key="1">
    <citation type="submission" date="2018-05" db="EMBL/GenBank/DDBJ databases">
        <title>Marinifilum breve JC075T sp. nov., a marine bacterium isolated from Yongle Blue Hole in the South China Sea.</title>
        <authorList>
            <person name="Fu T."/>
        </authorList>
    </citation>
    <scope>NUCLEOTIDE SEQUENCE [LARGE SCALE GENOMIC DNA]</scope>
    <source>
        <strain evidence="3 4">JC075</strain>
    </source>
</reference>
<dbReference type="Pfam" id="PF13585">
    <property type="entry name" value="CHU_C"/>
    <property type="match status" value="1"/>
</dbReference>
<dbReference type="Proteomes" id="UP000248079">
    <property type="component" value="Unassembled WGS sequence"/>
</dbReference>
<accession>A0A2V3ZWY0</accession>
<organism evidence="3 4">
    <name type="scientific">Marinifilum breve</name>
    <dbReference type="NCBI Taxonomy" id="2184082"/>
    <lineage>
        <taxon>Bacteria</taxon>
        <taxon>Pseudomonadati</taxon>
        <taxon>Bacteroidota</taxon>
        <taxon>Bacteroidia</taxon>
        <taxon>Marinilabiliales</taxon>
        <taxon>Marinifilaceae</taxon>
    </lineage>
</organism>
<dbReference type="AlphaFoldDB" id="A0A2V3ZWY0"/>
<gene>
    <name evidence="3" type="ORF">DF185_13780</name>
</gene>
<dbReference type="Gene3D" id="2.60.40.1220">
    <property type="match status" value="1"/>
</dbReference>
<evidence type="ECO:0000256" key="1">
    <source>
        <dbReference type="ARBA" id="ARBA00022729"/>
    </source>
</evidence>